<comment type="catalytic activity">
    <reaction evidence="6">
        <text>hydrogencarbonate + H(+) = CO2 + H2O</text>
        <dbReference type="Rhea" id="RHEA:10748"/>
        <dbReference type="ChEBI" id="CHEBI:15377"/>
        <dbReference type="ChEBI" id="CHEBI:15378"/>
        <dbReference type="ChEBI" id="CHEBI:16526"/>
        <dbReference type="ChEBI" id="CHEBI:17544"/>
        <dbReference type="EC" id="4.2.1.1"/>
    </reaction>
</comment>
<dbReference type="SMART" id="SM00947">
    <property type="entry name" value="Pro_CA"/>
    <property type="match status" value="1"/>
</dbReference>
<keyword evidence="9" id="KW-1185">Reference proteome</keyword>
<dbReference type="OrthoDB" id="9797527at2"/>
<gene>
    <name evidence="8" type="ORF">SAMN06297144_2774</name>
</gene>
<dbReference type="InterPro" id="IPR001765">
    <property type="entry name" value="Carbonic_anhydrase"/>
</dbReference>
<feature type="binding site" evidence="7">
    <location>
        <position position="98"/>
    </location>
    <ligand>
        <name>Zn(2+)</name>
        <dbReference type="ChEBI" id="CHEBI:29105"/>
    </ligand>
</feature>
<protein>
    <recommendedName>
        <fullName evidence="2">carbonic anhydrase</fullName>
        <ecNumber evidence="2">4.2.1.1</ecNumber>
    </recommendedName>
</protein>
<comment type="cofactor">
    <cofactor evidence="7">
        <name>Zn(2+)</name>
        <dbReference type="ChEBI" id="CHEBI:29105"/>
    </cofactor>
    <text evidence="7">Binds 1 zinc ion per subunit.</text>
</comment>
<dbReference type="GO" id="GO:0008270">
    <property type="term" value="F:zinc ion binding"/>
    <property type="evidence" value="ECO:0007669"/>
    <property type="project" value="InterPro"/>
</dbReference>
<keyword evidence="4 7" id="KW-0862">Zinc</keyword>
<dbReference type="Pfam" id="PF00484">
    <property type="entry name" value="Pro_CA"/>
    <property type="match status" value="1"/>
</dbReference>
<dbReference type="InterPro" id="IPR036874">
    <property type="entry name" value="Carbonic_anhydrase_sf"/>
</dbReference>
<dbReference type="Proteomes" id="UP000219494">
    <property type="component" value="Unassembled WGS sequence"/>
</dbReference>
<keyword evidence="3 7" id="KW-0479">Metal-binding</keyword>
<dbReference type="Gene3D" id="3.40.1050.10">
    <property type="entry name" value="Carbonic anhydrase"/>
    <property type="match status" value="1"/>
</dbReference>
<dbReference type="GO" id="GO:0004089">
    <property type="term" value="F:carbonate dehydratase activity"/>
    <property type="evidence" value="ECO:0007669"/>
    <property type="project" value="UniProtKB-EC"/>
</dbReference>
<evidence type="ECO:0000313" key="8">
    <source>
        <dbReference type="EMBL" id="SOB87638.1"/>
    </source>
</evidence>
<dbReference type="CDD" id="cd00883">
    <property type="entry name" value="beta_CA_cladeA"/>
    <property type="match status" value="1"/>
</dbReference>
<dbReference type="EC" id="4.2.1.1" evidence="2"/>
<proteinExistence type="inferred from homology"/>
<dbReference type="SUPFAM" id="SSF53056">
    <property type="entry name" value="beta-carbonic anhydrase, cab"/>
    <property type="match status" value="1"/>
</dbReference>
<dbReference type="EMBL" id="OBMI01000003">
    <property type="protein sequence ID" value="SOB87638.1"/>
    <property type="molecule type" value="Genomic_DNA"/>
</dbReference>
<dbReference type="RefSeq" id="WP_097064613.1">
    <property type="nucleotide sequence ID" value="NZ_OBMI01000003.1"/>
</dbReference>
<evidence type="ECO:0000256" key="5">
    <source>
        <dbReference type="ARBA" id="ARBA00023239"/>
    </source>
</evidence>
<evidence type="ECO:0000256" key="1">
    <source>
        <dbReference type="ARBA" id="ARBA00006217"/>
    </source>
</evidence>
<name>A0A285R1J3_9SPHN</name>
<organism evidence="8 9">
    <name type="scientific">Sphingomonas guangdongensis</name>
    <dbReference type="NCBI Taxonomy" id="1141890"/>
    <lineage>
        <taxon>Bacteria</taxon>
        <taxon>Pseudomonadati</taxon>
        <taxon>Pseudomonadota</taxon>
        <taxon>Alphaproteobacteria</taxon>
        <taxon>Sphingomonadales</taxon>
        <taxon>Sphingomonadaceae</taxon>
        <taxon>Sphingomonas</taxon>
    </lineage>
</organism>
<evidence type="ECO:0000256" key="2">
    <source>
        <dbReference type="ARBA" id="ARBA00012925"/>
    </source>
</evidence>
<comment type="similarity">
    <text evidence="1">Belongs to the beta-class carbonic anhydrase family.</text>
</comment>
<accession>A0A285R1J3</accession>
<evidence type="ECO:0000256" key="6">
    <source>
        <dbReference type="ARBA" id="ARBA00048348"/>
    </source>
</evidence>
<evidence type="ECO:0000256" key="7">
    <source>
        <dbReference type="PIRSR" id="PIRSR601765-1"/>
    </source>
</evidence>
<feature type="binding site" evidence="7">
    <location>
        <position position="101"/>
    </location>
    <ligand>
        <name>Zn(2+)</name>
        <dbReference type="ChEBI" id="CHEBI:29105"/>
    </ligand>
</feature>
<keyword evidence="5" id="KW-0456">Lyase</keyword>
<dbReference type="PANTHER" id="PTHR11002">
    <property type="entry name" value="CARBONIC ANHYDRASE"/>
    <property type="match status" value="1"/>
</dbReference>
<reference evidence="8 9" key="1">
    <citation type="submission" date="2017-07" db="EMBL/GenBank/DDBJ databases">
        <authorList>
            <person name="Sun Z.S."/>
            <person name="Albrecht U."/>
            <person name="Echele G."/>
            <person name="Lee C.C."/>
        </authorList>
    </citation>
    <scope>NUCLEOTIDE SEQUENCE [LARGE SCALE GENOMIC DNA]</scope>
    <source>
        <strain evidence="8 9">CGMCC 1.12672</strain>
    </source>
</reference>
<dbReference type="PANTHER" id="PTHR11002:SF76">
    <property type="entry name" value="CARBONIC ANHYDRASE"/>
    <property type="match status" value="1"/>
</dbReference>
<evidence type="ECO:0000256" key="3">
    <source>
        <dbReference type="ARBA" id="ARBA00022723"/>
    </source>
</evidence>
<evidence type="ECO:0000256" key="4">
    <source>
        <dbReference type="ARBA" id="ARBA00022833"/>
    </source>
</evidence>
<sequence length="231" mass="25622">MRTYKQLLLANQAWATELTDERADFFAQQTAGQCPEFLWIGSSDSRVSPEQMTQTPPGDMLLHRNMANLVKHDDHNLMALIEHAVTTLKVRHIIVCGHYGCVGSTAAVTGTATGSMAAWLDTARQVYEDHREDIDAQDGQEARVNRFVEVNVRDQLVNLARTAPVQQAFAAGAELFLHGWVYDIRDGLIRPMMEIDAATPLDAVPRPERVLLTTEERIAAGDEVLVAATTR</sequence>
<evidence type="ECO:0000313" key="9">
    <source>
        <dbReference type="Proteomes" id="UP000219494"/>
    </source>
</evidence>
<dbReference type="AlphaFoldDB" id="A0A285R1J3"/>
<feature type="binding site" evidence="7">
    <location>
        <position position="44"/>
    </location>
    <ligand>
        <name>Zn(2+)</name>
        <dbReference type="ChEBI" id="CHEBI:29105"/>
    </ligand>
</feature>